<feature type="non-terminal residue" evidence="1">
    <location>
        <position position="1"/>
    </location>
</feature>
<comment type="caution">
    <text evidence="1">The sequence shown here is derived from an EMBL/GenBank/DDBJ whole genome shotgun (WGS) entry which is preliminary data.</text>
</comment>
<keyword evidence="2" id="KW-1185">Reference proteome</keyword>
<proteinExistence type="predicted"/>
<organism evidence="1 2">
    <name type="scientific">Mucuna pruriens</name>
    <name type="common">Velvet bean</name>
    <name type="synonym">Dolichos pruriens</name>
    <dbReference type="NCBI Taxonomy" id="157652"/>
    <lineage>
        <taxon>Eukaryota</taxon>
        <taxon>Viridiplantae</taxon>
        <taxon>Streptophyta</taxon>
        <taxon>Embryophyta</taxon>
        <taxon>Tracheophyta</taxon>
        <taxon>Spermatophyta</taxon>
        <taxon>Magnoliopsida</taxon>
        <taxon>eudicotyledons</taxon>
        <taxon>Gunneridae</taxon>
        <taxon>Pentapetalae</taxon>
        <taxon>rosids</taxon>
        <taxon>fabids</taxon>
        <taxon>Fabales</taxon>
        <taxon>Fabaceae</taxon>
        <taxon>Papilionoideae</taxon>
        <taxon>50 kb inversion clade</taxon>
        <taxon>NPAAA clade</taxon>
        <taxon>indigoferoid/millettioid clade</taxon>
        <taxon>Phaseoleae</taxon>
        <taxon>Mucuna</taxon>
    </lineage>
</organism>
<gene>
    <name evidence="1" type="ORF">CR513_13994</name>
</gene>
<dbReference type="OrthoDB" id="1162996at2759"/>
<name>A0A371HI99_MUCPR</name>
<dbReference type="PANTHER" id="PTHR48475:SF1">
    <property type="entry name" value="RNASE H TYPE-1 DOMAIN-CONTAINING PROTEIN"/>
    <property type="match status" value="1"/>
</dbReference>
<accession>A0A371HI99</accession>
<dbReference type="EMBL" id="QJKJ01002515">
    <property type="protein sequence ID" value="RDY02523.1"/>
    <property type="molecule type" value="Genomic_DNA"/>
</dbReference>
<protein>
    <submittedName>
        <fullName evidence="1">Uncharacterized protein</fullName>
    </submittedName>
</protein>
<reference evidence="1" key="1">
    <citation type="submission" date="2018-05" db="EMBL/GenBank/DDBJ databases">
        <title>Draft genome of Mucuna pruriens seed.</title>
        <authorList>
            <person name="Nnadi N.E."/>
            <person name="Vos R."/>
            <person name="Hasami M.H."/>
            <person name="Devisetty U.K."/>
            <person name="Aguiy J.C."/>
        </authorList>
    </citation>
    <scope>NUCLEOTIDE SEQUENCE [LARGE SCALE GENOMIC DNA]</scope>
    <source>
        <strain evidence="1">JCA_2017</strain>
    </source>
</reference>
<dbReference type="PANTHER" id="PTHR48475">
    <property type="entry name" value="RIBONUCLEASE H"/>
    <property type="match status" value="1"/>
</dbReference>
<dbReference type="Proteomes" id="UP000257109">
    <property type="component" value="Unassembled WGS sequence"/>
</dbReference>
<evidence type="ECO:0000313" key="1">
    <source>
        <dbReference type="EMBL" id="RDY02523.1"/>
    </source>
</evidence>
<dbReference type="AlphaFoldDB" id="A0A371HI99"/>
<sequence length="141" mass="16440">MLPYALHGYRTSISTSTRATPYSLVYGTEAVLLVEVEIPSLRFLAIAEVDDVEWIQNRLYQRRIKNTFDRRVRPRAFKEGDLVLKKRLPSVKYQRGKWAPIYKGPYTVKHAFSRGTLVLVDFEGQKLRHPVNTNLVKLFYP</sequence>
<evidence type="ECO:0000313" key="2">
    <source>
        <dbReference type="Proteomes" id="UP000257109"/>
    </source>
</evidence>